<evidence type="ECO:0000313" key="1">
    <source>
        <dbReference type="EMBL" id="PCJ00013.1"/>
    </source>
</evidence>
<protein>
    <submittedName>
        <fullName evidence="1">Uncharacterized protein</fullName>
    </submittedName>
</protein>
<gene>
    <name evidence="1" type="ORF">COB13_10480</name>
</gene>
<organism evidence="1">
    <name type="scientific">OCS116 cluster bacterium</name>
    <dbReference type="NCBI Taxonomy" id="2030921"/>
    <lineage>
        <taxon>Bacteria</taxon>
        <taxon>Pseudomonadati</taxon>
        <taxon>Pseudomonadota</taxon>
        <taxon>Alphaproteobacteria</taxon>
        <taxon>OCS116 cluster</taxon>
    </lineage>
</organism>
<reference key="1">
    <citation type="submission" date="2017-08" db="EMBL/GenBank/DDBJ databases">
        <title>A dynamic microbial community with high functional redundancy inhabits the cold, oxic subseafloor aquifer.</title>
        <authorList>
            <person name="Tully B.J."/>
            <person name="Wheat C.G."/>
            <person name="Glazer B.T."/>
            <person name="Huber J.A."/>
        </authorList>
    </citation>
    <scope>NUCLEOTIDE SEQUENCE [LARGE SCALE GENOMIC DNA]</scope>
</reference>
<dbReference type="EMBL" id="NVUS01000013">
    <property type="protein sequence ID" value="PCJ00013.1"/>
    <property type="molecule type" value="Genomic_DNA"/>
</dbReference>
<proteinExistence type="predicted"/>
<sequence length="69" mass="7961">MQRLNALHEELSEFQPLHAAVPVCWLGLVGQKAQVLHINMAIKLAPNTVCRIFLEKTWNRVKEDEILKQ</sequence>
<comment type="caution">
    <text evidence="1">The sequence shown here is derived from an EMBL/GenBank/DDBJ whole genome shotgun (WGS) entry which is preliminary data.</text>
</comment>
<accession>A0A2A4YYV8</accession>
<dbReference type="AlphaFoldDB" id="A0A2A4YYV8"/>
<reference evidence="1" key="2">
    <citation type="journal article" date="2018" name="ISME J.">
        <title>A dynamic microbial community with high functional redundancy inhabits the cold, oxic subseafloor aquifer.</title>
        <authorList>
            <person name="Tully B.J."/>
            <person name="Wheat C.G."/>
            <person name="Glazer B.T."/>
            <person name="Huber J.A."/>
        </authorList>
    </citation>
    <scope>NUCLEOTIDE SEQUENCE</scope>
    <source>
        <strain evidence="1">NORP83</strain>
    </source>
</reference>
<name>A0A2A4YYV8_9PROT</name>